<keyword evidence="5" id="KW-1185">Reference proteome</keyword>
<sequence length="154" mass="17464">MPTTVRRAVPEDAELVRTLIGEIADHQDEGQYVTVTADRWRELLADDTVTVLIAEYDGEPAGYVSAVRRLHLWTGGDVLGLDDLYVRERFRGQRVGELLMLELARQVALPHKLTITWGMRESNEGAQRFYARLGANLKTKVMASWPYEAYSKSL</sequence>
<dbReference type="PROSITE" id="PS51186">
    <property type="entry name" value="GNAT"/>
    <property type="match status" value="1"/>
</dbReference>
<dbReference type="Gene3D" id="3.40.630.30">
    <property type="match status" value="1"/>
</dbReference>
<keyword evidence="2" id="KW-0012">Acyltransferase</keyword>
<dbReference type="PANTHER" id="PTHR10545:SF29">
    <property type="entry name" value="GH14572P-RELATED"/>
    <property type="match status" value="1"/>
</dbReference>
<dbReference type="CDD" id="cd04301">
    <property type="entry name" value="NAT_SF"/>
    <property type="match status" value="1"/>
</dbReference>
<protein>
    <recommendedName>
        <fullName evidence="3">N-acetyltransferase domain-containing protein</fullName>
    </recommendedName>
</protein>
<evidence type="ECO:0000256" key="2">
    <source>
        <dbReference type="ARBA" id="ARBA00023315"/>
    </source>
</evidence>
<dbReference type="EMBL" id="BAAANC010000002">
    <property type="protein sequence ID" value="GAA1528193.1"/>
    <property type="molecule type" value="Genomic_DNA"/>
</dbReference>
<dbReference type="InterPro" id="IPR000182">
    <property type="entry name" value="GNAT_dom"/>
</dbReference>
<organism evidence="4 5">
    <name type="scientific">Kribbella lupini</name>
    <dbReference type="NCBI Taxonomy" id="291602"/>
    <lineage>
        <taxon>Bacteria</taxon>
        <taxon>Bacillati</taxon>
        <taxon>Actinomycetota</taxon>
        <taxon>Actinomycetes</taxon>
        <taxon>Propionibacteriales</taxon>
        <taxon>Kribbellaceae</taxon>
        <taxon>Kribbella</taxon>
    </lineage>
</organism>
<evidence type="ECO:0000313" key="4">
    <source>
        <dbReference type="EMBL" id="GAA1528193.1"/>
    </source>
</evidence>
<comment type="caution">
    <text evidence="4">The sequence shown here is derived from an EMBL/GenBank/DDBJ whole genome shotgun (WGS) entry which is preliminary data.</text>
</comment>
<feature type="domain" description="N-acetyltransferase" evidence="3">
    <location>
        <begin position="3"/>
        <end position="154"/>
    </location>
</feature>
<dbReference type="Pfam" id="PF00583">
    <property type="entry name" value="Acetyltransf_1"/>
    <property type="match status" value="1"/>
</dbReference>
<dbReference type="SUPFAM" id="SSF55729">
    <property type="entry name" value="Acyl-CoA N-acyltransferases (Nat)"/>
    <property type="match status" value="1"/>
</dbReference>
<evidence type="ECO:0000259" key="3">
    <source>
        <dbReference type="PROSITE" id="PS51186"/>
    </source>
</evidence>
<dbReference type="InterPro" id="IPR016181">
    <property type="entry name" value="Acyl_CoA_acyltransferase"/>
</dbReference>
<proteinExistence type="predicted"/>
<accession>A0ABN2AYB4</accession>
<evidence type="ECO:0000256" key="1">
    <source>
        <dbReference type="ARBA" id="ARBA00022679"/>
    </source>
</evidence>
<dbReference type="PANTHER" id="PTHR10545">
    <property type="entry name" value="DIAMINE N-ACETYLTRANSFERASE"/>
    <property type="match status" value="1"/>
</dbReference>
<name>A0ABN2AYB4_9ACTN</name>
<gene>
    <name evidence="4" type="ORF">GCM10009741_32530</name>
</gene>
<dbReference type="Proteomes" id="UP001500363">
    <property type="component" value="Unassembled WGS sequence"/>
</dbReference>
<evidence type="ECO:0000313" key="5">
    <source>
        <dbReference type="Proteomes" id="UP001500363"/>
    </source>
</evidence>
<reference evidence="4 5" key="1">
    <citation type="journal article" date="2019" name="Int. J. Syst. Evol. Microbiol.">
        <title>The Global Catalogue of Microorganisms (GCM) 10K type strain sequencing project: providing services to taxonomists for standard genome sequencing and annotation.</title>
        <authorList>
            <consortium name="The Broad Institute Genomics Platform"/>
            <consortium name="The Broad Institute Genome Sequencing Center for Infectious Disease"/>
            <person name="Wu L."/>
            <person name="Ma J."/>
        </authorList>
    </citation>
    <scope>NUCLEOTIDE SEQUENCE [LARGE SCALE GENOMIC DNA]</scope>
    <source>
        <strain evidence="4 5">JCM 14303</strain>
    </source>
</reference>
<dbReference type="RefSeq" id="WP_344174929.1">
    <property type="nucleotide sequence ID" value="NZ_BAAANC010000002.1"/>
</dbReference>
<dbReference type="InterPro" id="IPR051016">
    <property type="entry name" value="Diverse_Substrate_AcTransf"/>
</dbReference>
<keyword evidence="1" id="KW-0808">Transferase</keyword>